<dbReference type="RefSeq" id="WP_152275554.1">
    <property type="nucleotide sequence ID" value="NZ_WEKV01000001.1"/>
</dbReference>
<accession>A0A833JAJ2</accession>
<protein>
    <submittedName>
        <fullName evidence="1">Uncharacterized protein</fullName>
    </submittedName>
</protein>
<organism evidence="1 2">
    <name type="scientific">Methylorubrum populi</name>
    <dbReference type="NCBI Taxonomy" id="223967"/>
    <lineage>
        <taxon>Bacteria</taxon>
        <taxon>Pseudomonadati</taxon>
        <taxon>Pseudomonadota</taxon>
        <taxon>Alphaproteobacteria</taxon>
        <taxon>Hyphomicrobiales</taxon>
        <taxon>Methylobacteriaceae</taxon>
        <taxon>Methylorubrum</taxon>
    </lineage>
</organism>
<dbReference type="AlphaFoldDB" id="A0A833JAJ2"/>
<evidence type="ECO:0000313" key="2">
    <source>
        <dbReference type="Proteomes" id="UP000469949"/>
    </source>
</evidence>
<gene>
    <name evidence="1" type="ORF">F8B43_0022</name>
</gene>
<sequence>MPRHLDNPEVCFVCCQTATGLGVEKGRSVGWLCQECADGHYGSRAIAMRASAFDEIQTRAISAAGAAGGAYLDRIGETDLAKLDPLNWEQFLQVVFEAYPAAIRAEIDEAVPRTPNEEDGEGEG</sequence>
<dbReference type="InterPro" id="IPR045422">
    <property type="entry name" value="DUF6511"/>
</dbReference>
<dbReference type="Proteomes" id="UP000469949">
    <property type="component" value="Unassembled WGS sequence"/>
</dbReference>
<dbReference type="EMBL" id="WEKV01000001">
    <property type="protein sequence ID" value="KAB7788017.1"/>
    <property type="molecule type" value="Genomic_DNA"/>
</dbReference>
<name>A0A833JAJ2_9HYPH</name>
<comment type="caution">
    <text evidence="1">The sequence shown here is derived from an EMBL/GenBank/DDBJ whole genome shotgun (WGS) entry which is preliminary data.</text>
</comment>
<proteinExistence type="predicted"/>
<evidence type="ECO:0000313" key="1">
    <source>
        <dbReference type="EMBL" id="KAB7788017.1"/>
    </source>
</evidence>
<dbReference type="Pfam" id="PF20121">
    <property type="entry name" value="DUF6511"/>
    <property type="match status" value="1"/>
</dbReference>
<reference evidence="1 2" key="1">
    <citation type="submission" date="2019-10" db="EMBL/GenBank/DDBJ databases">
        <title>Draft Genome Sequence of the Caffeine Degrading Methylotroph Methylorubrum populi PINKEL.</title>
        <authorList>
            <person name="Dawson S.C."/>
            <person name="Zhang X."/>
            <person name="Wright M.E."/>
            <person name="Sharma G."/>
            <person name="Langner J.T."/>
            <person name="Ditty J.L."/>
            <person name="Subuyuj G.A."/>
        </authorList>
    </citation>
    <scope>NUCLEOTIDE SEQUENCE [LARGE SCALE GENOMIC DNA]</scope>
    <source>
        <strain evidence="1 2">Pinkel</strain>
    </source>
</reference>